<comment type="subcellular location">
    <subcellularLocation>
        <location evidence="1">Endoplasmic reticulum</location>
    </subcellularLocation>
    <subcellularLocation>
        <location evidence="3">Golgi apparatus</location>
    </subcellularLocation>
    <subcellularLocation>
        <location evidence="2">Lysosome</location>
    </subcellularLocation>
    <subcellularLocation>
        <location evidence="4">Secreted</location>
    </subcellularLocation>
</comment>
<evidence type="ECO:0000256" key="21">
    <source>
        <dbReference type="ARBA" id="ARBA00033328"/>
    </source>
</evidence>
<keyword evidence="14" id="KW-0862">Zinc</keyword>
<comment type="subunit">
    <text evidence="20">Homodimer. The monomeric form is inactive while the homodimer is active.</text>
</comment>
<dbReference type="CDD" id="cd03883">
    <property type="entry name" value="M28_Pgcp_like"/>
    <property type="match status" value="1"/>
</dbReference>
<organism evidence="24 25">
    <name type="scientific">Phaedon cochleariae</name>
    <name type="common">Mustard beetle</name>
    <dbReference type="NCBI Taxonomy" id="80249"/>
    <lineage>
        <taxon>Eukaryota</taxon>
        <taxon>Metazoa</taxon>
        <taxon>Ecdysozoa</taxon>
        <taxon>Arthropoda</taxon>
        <taxon>Hexapoda</taxon>
        <taxon>Insecta</taxon>
        <taxon>Pterygota</taxon>
        <taxon>Neoptera</taxon>
        <taxon>Endopterygota</taxon>
        <taxon>Coleoptera</taxon>
        <taxon>Polyphaga</taxon>
        <taxon>Cucujiformia</taxon>
        <taxon>Chrysomeloidea</taxon>
        <taxon>Chrysomelidae</taxon>
        <taxon>Chrysomelinae</taxon>
        <taxon>Chrysomelini</taxon>
        <taxon>Phaedon</taxon>
    </lineage>
</organism>
<accession>A0A9P0GN29</accession>
<dbReference type="GO" id="GO:0005615">
    <property type="term" value="C:extracellular space"/>
    <property type="evidence" value="ECO:0007669"/>
    <property type="project" value="TreeGrafter"/>
</dbReference>
<evidence type="ECO:0000256" key="2">
    <source>
        <dbReference type="ARBA" id="ARBA00004371"/>
    </source>
</evidence>
<evidence type="ECO:0000256" key="16">
    <source>
        <dbReference type="ARBA" id="ARBA00023049"/>
    </source>
</evidence>
<evidence type="ECO:0000256" key="6">
    <source>
        <dbReference type="ARBA" id="ARBA00014116"/>
    </source>
</evidence>
<dbReference type="FunFam" id="3.40.630.10:FF:000036">
    <property type="entry name" value="Carboxypeptidase Q"/>
    <property type="match status" value="1"/>
</dbReference>
<evidence type="ECO:0000256" key="7">
    <source>
        <dbReference type="ARBA" id="ARBA00022525"/>
    </source>
</evidence>
<dbReference type="Pfam" id="PF04389">
    <property type="entry name" value="Peptidase_M28"/>
    <property type="match status" value="1"/>
</dbReference>
<evidence type="ECO:0000256" key="22">
    <source>
        <dbReference type="SAM" id="SignalP"/>
    </source>
</evidence>
<dbReference type="InterPro" id="IPR039866">
    <property type="entry name" value="CPQ"/>
</dbReference>
<evidence type="ECO:0000256" key="8">
    <source>
        <dbReference type="ARBA" id="ARBA00022645"/>
    </source>
</evidence>
<dbReference type="Proteomes" id="UP001153737">
    <property type="component" value="Chromosome 12"/>
</dbReference>
<evidence type="ECO:0000256" key="3">
    <source>
        <dbReference type="ARBA" id="ARBA00004555"/>
    </source>
</evidence>
<dbReference type="Gene3D" id="3.50.30.30">
    <property type="match status" value="1"/>
</dbReference>
<evidence type="ECO:0000313" key="25">
    <source>
        <dbReference type="Proteomes" id="UP001153737"/>
    </source>
</evidence>
<keyword evidence="9" id="KW-0645">Protease</keyword>
<keyword evidence="10" id="KW-0479">Metal-binding</keyword>
<dbReference type="GO" id="GO:0070573">
    <property type="term" value="F:metallodipeptidase activity"/>
    <property type="evidence" value="ECO:0007669"/>
    <property type="project" value="InterPro"/>
</dbReference>
<proteinExistence type="inferred from homology"/>
<feature type="domain" description="Peptidase M28" evidence="23">
    <location>
        <begin position="275"/>
        <end position="463"/>
    </location>
</feature>
<dbReference type="GO" id="GO:0005764">
    <property type="term" value="C:lysosome"/>
    <property type="evidence" value="ECO:0007669"/>
    <property type="project" value="UniProtKB-SubCell"/>
</dbReference>
<dbReference type="GO" id="GO:0005783">
    <property type="term" value="C:endoplasmic reticulum"/>
    <property type="evidence" value="ECO:0007669"/>
    <property type="project" value="UniProtKB-SubCell"/>
</dbReference>
<keyword evidence="19" id="KW-0458">Lysosome</keyword>
<evidence type="ECO:0000256" key="10">
    <source>
        <dbReference type="ARBA" id="ARBA00022723"/>
    </source>
</evidence>
<evidence type="ECO:0000256" key="17">
    <source>
        <dbReference type="ARBA" id="ARBA00023145"/>
    </source>
</evidence>
<feature type="chain" id="PRO_5040145388" description="Carboxypeptidase Q" evidence="22">
    <location>
        <begin position="22"/>
        <end position="495"/>
    </location>
</feature>
<dbReference type="FunFam" id="3.50.30.30:FF:000009">
    <property type="entry name" value="Carboxypeptidase Q"/>
    <property type="match status" value="1"/>
</dbReference>
<dbReference type="OrthoDB" id="10013407at2759"/>
<feature type="signal peptide" evidence="22">
    <location>
        <begin position="1"/>
        <end position="21"/>
    </location>
</feature>
<dbReference type="PANTHER" id="PTHR12053">
    <property type="entry name" value="PROTEASE FAMILY M28 PLASMA GLUTAMATE CARBOXYPEPTIDASE-RELATED"/>
    <property type="match status" value="1"/>
</dbReference>
<reference evidence="24" key="2">
    <citation type="submission" date="2022-10" db="EMBL/GenBank/DDBJ databases">
        <authorList>
            <consortium name="ENA_rothamsted_submissions"/>
            <consortium name="culmorum"/>
            <person name="King R."/>
        </authorList>
    </citation>
    <scope>NUCLEOTIDE SEQUENCE</scope>
</reference>
<keyword evidence="7" id="KW-0964">Secreted</keyword>
<sequence length="495" mass="54589">MAPPKPTILVLLSIVLATASSDLLDFRVQNEYCDLPDELVSEIRSYQPTVNRIIDAVTKGKFKGAVYKELADFVDKFGARVSGTRNLEDSIDHVLDSMREKQLENVHGENVTVPHWVRGNESAEMLEPRKTNIAVISLGSSVGTPEEGIEAEVLVVRSFEELDQANFSQAAKGKIIVFNSQYESYGKSVKFRSSGASKAAQHGAVAALIRSVTPFSMYTLHTGEQFYDDGVNKIPAVSITVEDARMFQRYQDRGEKIVVRLRTNIQSLPEATSRNVVGEIVGSEKPKKVVLVSGHIDSWDVGVGAMDDGGGAFISWYSLAVLKALGLRARRTLRAVLWTAEEPGLIGFQAYDAAHKNELDDFIFAMESDEGTFTPLGLEYATGAKGGCILKEIMQLLAPINATRVEPADAVGSDISLWAKKIPTGSLLNANERYFWYHHSKSDTMDVLDPDNLDKAAALWAAVAYVIADLKEEFPRDFDEVRLDRSKLIKKLIKV</sequence>
<evidence type="ECO:0000313" key="24">
    <source>
        <dbReference type="EMBL" id="CAH1118755.1"/>
    </source>
</evidence>
<gene>
    <name evidence="24" type="ORF">PHAECO_LOCUS3266</name>
</gene>
<evidence type="ECO:0000256" key="1">
    <source>
        <dbReference type="ARBA" id="ARBA00004240"/>
    </source>
</evidence>
<name>A0A9P0GN29_PHACE</name>
<dbReference type="GO" id="GO:0046872">
    <property type="term" value="F:metal ion binding"/>
    <property type="evidence" value="ECO:0007669"/>
    <property type="project" value="UniProtKB-KW"/>
</dbReference>
<dbReference type="GO" id="GO:0043171">
    <property type="term" value="P:peptide catabolic process"/>
    <property type="evidence" value="ECO:0007669"/>
    <property type="project" value="TreeGrafter"/>
</dbReference>
<keyword evidence="11 22" id="KW-0732">Signal</keyword>
<dbReference type="InterPro" id="IPR007484">
    <property type="entry name" value="Peptidase_M28"/>
</dbReference>
<keyword evidence="12" id="KW-0378">Hydrolase</keyword>
<evidence type="ECO:0000256" key="5">
    <source>
        <dbReference type="ARBA" id="ARBA00010918"/>
    </source>
</evidence>
<dbReference type="GO" id="GO:0006508">
    <property type="term" value="P:proteolysis"/>
    <property type="evidence" value="ECO:0007669"/>
    <property type="project" value="UniProtKB-KW"/>
</dbReference>
<protein>
    <recommendedName>
        <fullName evidence="6">Carboxypeptidase Q</fullName>
    </recommendedName>
    <alternativeName>
        <fullName evidence="21">Plasma glutamate carboxypeptidase</fullName>
    </alternativeName>
</protein>
<keyword evidence="8" id="KW-0121">Carboxypeptidase</keyword>
<evidence type="ECO:0000256" key="9">
    <source>
        <dbReference type="ARBA" id="ARBA00022670"/>
    </source>
</evidence>
<dbReference type="SUPFAM" id="SSF53187">
    <property type="entry name" value="Zn-dependent exopeptidases"/>
    <property type="match status" value="1"/>
</dbReference>
<keyword evidence="15" id="KW-0333">Golgi apparatus</keyword>
<dbReference type="GO" id="GO:0005794">
    <property type="term" value="C:Golgi apparatus"/>
    <property type="evidence" value="ECO:0007669"/>
    <property type="project" value="UniProtKB-SubCell"/>
</dbReference>
<comment type="similarity">
    <text evidence="5">Belongs to the peptidase M28 family.</text>
</comment>
<evidence type="ECO:0000256" key="18">
    <source>
        <dbReference type="ARBA" id="ARBA00023180"/>
    </source>
</evidence>
<evidence type="ECO:0000256" key="4">
    <source>
        <dbReference type="ARBA" id="ARBA00004613"/>
    </source>
</evidence>
<evidence type="ECO:0000256" key="13">
    <source>
        <dbReference type="ARBA" id="ARBA00022824"/>
    </source>
</evidence>
<keyword evidence="13" id="KW-0256">Endoplasmic reticulum</keyword>
<keyword evidence="17" id="KW-0865">Zymogen</keyword>
<dbReference type="AlphaFoldDB" id="A0A9P0GN29"/>
<evidence type="ECO:0000259" key="23">
    <source>
        <dbReference type="Pfam" id="PF04389"/>
    </source>
</evidence>
<evidence type="ECO:0000256" key="20">
    <source>
        <dbReference type="ARBA" id="ARBA00025833"/>
    </source>
</evidence>
<evidence type="ECO:0000256" key="12">
    <source>
        <dbReference type="ARBA" id="ARBA00022801"/>
    </source>
</evidence>
<reference evidence="24" key="1">
    <citation type="submission" date="2022-01" db="EMBL/GenBank/DDBJ databases">
        <authorList>
            <person name="King R."/>
        </authorList>
    </citation>
    <scope>NUCLEOTIDE SEQUENCE</scope>
</reference>
<dbReference type="EMBL" id="OU896718">
    <property type="protein sequence ID" value="CAH1118755.1"/>
    <property type="molecule type" value="Genomic_DNA"/>
</dbReference>
<evidence type="ECO:0000256" key="19">
    <source>
        <dbReference type="ARBA" id="ARBA00023228"/>
    </source>
</evidence>
<evidence type="ECO:0000256" key="15">
    <source>
        <dbReference type="ARBA" id="ARBA00023034"/>
    </source>
</evidence>
<evidence type="ECO:0000256" key="11">
    <source>
        <dbReference type="ARBA" id="ARBA00022729"/>
    </source>
</evidence>
<dbReference type="GO" id="GO:0004180">
    <property type="term" value="F:carboxypeptidase activity"/>
    <property type="evidence" value="ECO:0007669"/>
    <property type="project" value="UniProtKB-KW"/>
</dbReference>
<dbReference type="Gene3D" id="3.40.630.10">
    <property type="entry name" value="Zn peptidases"/>
    <property type="match status" value="1"/>
</dbReference>
<keyword evidence="18" id="KW-0325">Glycoprotein</keyword>
<keyword evidence="25" id="KW-1185">Reference proteome</keyword>
<evidence type="ECO:0000256" key="14">
    <source>
        <dbReference type="ARBA" id="ARBA00022833"/>
    </source>
</evidence>
<keyword evidence="16" id="KW-0482">Metalloprotease</keyword>
<dbReference type="PANTHER" id="PTHR12053:SF3">
    <property type="entry name" value="CARBOXYPEPTIDASE Q"/>
    <property type="match status" value="1"/>
</dbReference>